<gene>
    <name evidence="2" type="ORF">SACU0126_LOCUS3244</name>
</gene>
<protein>
    <submittedName>
        <fullName evidence="2">Uncharacterized protein</fullName>
    </submittedName>
</protein>
<dbReference type="AlphaFoldDB" id="A0A7S3RHB8"/>
<evidence type="ECO:0000256" key="1">
    <source>
        <dbReference type="SAM" id="MobiDB-lite"/>
    </source>
</evidence>
<reference evidence="2" key="1">
    <citation type="submission" date="2021-01" db="EMBL/GenBank/DDBJ databases">
        <authorList>
            <person name="Corre E."/>
            <person name="Pelletier E."/>
            <person name="Niang G."/>
            <person name="Scheremetjew M."/>
            <person name="Finn R."/>
            <person name="Kale V."/>
            <person name="Holt S."/>
            <person name="Cochrane G."/>
            <person name="Meng A."/>
            <person name="Brown T."/>
            <person name="Cohen L."/>
        </authorList>
    </citation>
    <scope>NUCLEOTIDE SEQUENCE</scope>
    <source>
        <strain evidence="2">SPMC142</strain>
    </source>
</reference>
<accession>A0A7S3RHB8</accession>
<proteinExistence type="predicted"/>
<feature type="region of interest" description="Disordered" evidence="1">
    <location>
        <begin position="1"/>
        <end position="30"/>
    </location>
</feature>
<feature type="compositionally biased region" description="Polar residues" evidence="1">
    <location>
        <begin position="1"/>
        <end position="18"/>
    </location>
</feature>
<evidence type="ECO:0000313" key="2">
    <source>
        <dbReference type="EMBL" id="CAE0524509.1"/>
    </source>
</evidence>
<dbReference type="EMBL" id="HBIQ01009812">
    <property type="protein sequence ID" value="CAE0524509.1"/>
    <property type="molecule type" value="Transcribed_RNA"/>
</dbReference>
<organism evidence="2">
    <name type="scientific">Strombidinopsis acuminata</name>
    <dbReference type="NCBI Taxonomy" id="141414"/>
    <lineage>
        <taxon>Eukaryota</taxon>
        <taxon>Sar</taxon>
        <taxon>Alveolata</taxon>
        <taxon>Ciliophora</taxon>
        <taxon>Intramacronucleata</taxon>
        <taxon>Spirotrichea</taxon>
        <taxon>Choreotrichia</taxon>
        <taxon>Choreotrichida</taxon>
        <taxon>Strombidinopsidae</taxon>
        <taxon>Strombidinopsis</taxon>
    </lineage>
</organism>
<sequence length="146" mass="16069">MTASQLEEVASTATMTVSHQEEADSTTTMTMSNQGEADSITTMTVSYQEEAEEADSAITMTVSNQEEVALTTMMTVTNKHALKETIKTTKSQLDQSTMSQAKPFPVEEVEVWFVAPWTVDPVEKIWTIREAEIRISRAVACAVAEV</sequence>
<name>A0A7S3RHB8_9SPIT</name>